<dbReference type="SUPFAM" id="SSF52540">
    <property type="entry name" value="P-loop containing nucleoside triphosphate hydrolases"/>
    <property type="match status" value="1"/>
</dbReference>
<comment type="caution">
    <text evidence="3">The sequence shown here is derived from an EMBL/GenBank/DDBJ whole genome shotgun (WGS) entry which is preliminary data.</text>
</comment>
<organism evidence="3 4">
    <name type="scientific">Psilocybe cf. subviscida</name>
    <dbReference type="NCBI Taxonomy" id="2480587"/>
    <lineage>
        <taxon>Eukaryota</taxon>
        <taxon>Fungi</taxon>
        <taxon>Dikarya</taxon>
        <taxon>Basidiomycota</taxon>
        <taxon>Agaricomycotina</taxon>
        <taxon>Agaricomycetes</taxon>
        <taxon>Agaricomycetidae</taxon>
        <taxon>Agaricales</taxon>
        <taxon>Agaricineae</taxon>
        <taxon>Strophariaceae</taxon>
        <taxon>Psilocybe</taxon>
    </lineage>
</organism>
<accession>A0A8H5BE50</accession>
<feature type="region of interest" description="Disordered" evidence="1">
    <location>
        <begin position="267"/>
        <end position="291"/>
    </location>
</feature>
<name>A0A8H5BE50_9AGAR</name>
<dbReference type="InterPro" id="IPR006073">
    <property type="entry name" value="GTP-bd"/>
</dbReference>
<dbReference type="Gene3D" id="3.40.50.300">
    <property type="entry name" value="P-loop containing nucleotide triphosphate hydrolases"/>
    <property type="match status" value="1"/>
</dbReference>
<evidence type="ECO:0000313" key="3">
    <source>
        <dbReference type="EMBL" id="KAF5321519.1"/>
    </source>
</evidence>
<dbReference type="OrthoDB" id="8954335at2759"/>
<dbReference type="EMBL" id="JAACJJ010000028">
    <property type="protein sequence ID" value="KAF5321519.1"/>
    <property type="molecule type" value="Genomic_DNA"/>
</dbReference>
<dbReference type="Pfam" id="PF01926">
    <property type="entry name" value="MMR_HSR1"/>
    <property type="match status" value="1"/>
</dbReference>
<gene>
    <name evidence="3" type="ORF">D9619_000408</name>
</gene>
<evidence type="ECO:0000313" key="4">
    <source>
        <dbReference type="Proteomes" id="UP000567179"/>
    </source>
</evidence>
<dbReference type="Proteomes" id="UP000567179">
    <property type="component" value="Unassembled WGS sequence"/>
</dbReference>
<dbReference type="GO" id="GO:0005525">
    <property type="term" value="F:GTP binding"/>
    <property type="evidence" value="ECO:0007669"/>
    <property type="project" value="InterPro"/>
</dbReference>
<evidence type="ECO:0000259" key="2">
    <source>
        <dbReference type="Pfam" id="PF01926"/>
    </source>
</evidence>
<sequence length="316" mass="35815">MSTETSGKKWKKRDKMVKTTDRILENPVSTDIIIPIMGPTGSGKSTLVNLLAGREAVTVGNQLESCTVDLCPFIIEPKDWTNPTTDPTPRRLILVDTPGFDDTYVEDSEILRRISVWLAASYNDSMKIAGVIFLHEISQVRMRGTARRNTDVFKKLCGEDIMQYVALCTTMWEGVSLETGNARENQLRDTYWKDMTDEGAQIMRIRRESASAWRAVNAILTRHKGGLEDFTIMSIQKELVDLQKLLPDTEAGKSLRASLEKELEQQKQRMKQLVESAGPNGSQEQQRQREEIQKTLDHIATLNISVPRRILNFFAV</sequence>
<reference evidence="3 4" key="1">
    <citation type="journal article" date="2020" name="ISME J.">
        <title>Uncovering the hidden diversity of litter-decomposition mechanisms in mushroom-forming fungi.</title>
        <authorList>
            <person name="Floudas D."/>
            <person name="Bentzer J."/>
            <person name="Ahren D."/>
            <person name="Johansson T."/>
            <person name="Persson P."/>
            <person name="Tunlid A."/>
        </authorList>
    </citation>
    <scope>NUCLEOTIDE SEQUENCE [LARGE SCALE GENOMIC DNA]</scope>
    <source>
        <strain evidence="3 4">CBS 101986</strain>
    </source>
</reference>
<keyword evidence="4" id="KW-1185">Reference proteome</keyword>
<evidence type="ECO:0000256" key="1">
    <source>
        <dbReference type="SAM" id="MobiDB-lite"/>
    </source>
</evidence>
<dbReference type="InterPro" id="IPR027417">
    <property type="entry name" value="P-loop_NTPase"/>
</dbReference>
<proteinExistence type="predicted"/>
<dbReference type="AlphaFoldDB" id="A0A8H5BE50"/>
<protein>
    <recommendedName>
        <fullName evidence="2">G domain-containing protein</fullName>
    </recommendedName>
</protein>
<feature type="domain" description="G" evidence="2">
    <location>
        <begin position="36"/>
        <end position="106"/>
    </location>
</feature>